<evidence type="ECO:0000313" key="3">
    <source>
        <dbReference type="Proteomes" id="UP001388673"/>
    </source>
</evidence>
<reference evidence="2 3" key="1">
    <citation type="journal article" date="2024" name="bioRxiv">
        <title>Comparative genomics of Cryptococcus and Kwoniella reveals pathogenesis evolution and contrasting karyotype dynamics via intercentromeric recombination or chromosome fusion.</title>
        <authorList>
            <person name="Coelho M.A."/>
            <person name="David-Palma M."/>
            <person name="Shea T."/>
            <person name="Bowers K."/>
            <person name="McGinley-Smith S."/>
            <person name="Mohammad A.W."/>
            <person name="Gnirke A."/>
            <person name="Yurkov A.M."/>
            <person name="Nowrousian M."/>
            <person name="Sun S."/>
            <person name="Cuomo C.A."/>
            <person name="Heitman J."/>
        </authorList>
    </citation>
    <scope>NUCLEOTIDE SEQUENCE [LARGE SCALE GENOMIC DNA]</scope>
    <source>
        <strain evidence="2 3">CBS 13917</strain>
    </source>
</reference>
<feature type="region of interest" description="Disordered" evidence="1">
    <location>
        <begin position="1"/>
        <end position="62"/>
    </location>
</feature>
<evidence type="ECO:0000313" key="2">
    <source>
        <dbReference type="EMBL" id="KAK8850367.1"/>
    </source>
</evidence>
<dbReference type="KEGG" id="kne:92181543"/>
<sequence>MTSNYSQAAQGLAPPSPGHRRSVSSSSFSSTSPRLPPCPILLHPLPPASSLAKESAAQSELELDRQTRQLHREKELAEALQDQAWSIERAAVREEQGTWTKTLQRRKNEKKGGVEDEQWGDTKGFVRPPQAYELYQAIDKHDIDYIMRVRDHAFSLLLQKNGAEFPIVYASRIGAGHRDVVILLVGALSRYVNHLEPEDFDKKETKDILKALRANLKLAIDHSLHSSSPHLLSSYLQVLIMSEGDSFLHRAVYELTLLLRDPHSRPVLEAETMVRRFCTKELRGVAGGVGEVEEYVANAALDLVIMAGWSLVAGQVGLDNLPTHTFARDLRTYQLFSEAMDEHVSKLHKANPRYRKILRTIKDFAGDTRKGVRGRLRDVAGVLDQDE</sequence>
<keyword evidence="3" id="KW-1185">Reference proteome</keyword>
<comment type="caution">
    <text evidence="2">The sequence shown here is derived from an EMBL/GenBank/DDBJ whole genome shotgun (WGS) entry which is preliminary data.</text>
</comment>
<name>A0AAW0YJB9_9TREE</name>
<dbReference type="RefSeq" id="XP_066801798.1">
    <property type="nucleotide sequence ID" value="XM_066947384.1"/>
</dbReference>
<proteinExistence type="predicted"/>
<protein>
    <submittedName>
        <fullName evidence="2">Uncharacterized protein</fullName>
    </submittedName>
</protein>
<dbReference type="EMBL" id="JBCAWK010000008">
    <property type="protein sequence ID" value="KAK8850367.1"/>
    <property type="molecule type" value="Genomic_DNA"/>
</dbReference>
<evidence type="ECO:0000256" key="1">
    <source>
        <dbReference type="SAM" id="MobiDB-lite"/>
    </source>
</evidence>
<dbReference type="AlphaFoldDB" id="A0AAW0YJB9"/>
<accession>A0AAW0YJB9</accession>
<feature type="compositionally biased region" description="Pro residues" evidence="1">
    <location>
        <begin position="34"/>
        <end position="47"/>
    </location>
</feature>
<dbReference type="Proteomes" id="UP001388673">
    <property type="component" value="Unassembled WGS sequence"/>
</dbReference>
<feature type="compositionally biased region" description="Low complexity" evidence="1">
    <location>
        <begin position="23"/>
        <end position="33"/>
    </location>
</feature>
<dbReference type="GeneID" id="92181543"/>
<gene>
    <name evidence="2" type="ORF">IAR55_004285</name>
</gene>
<organism evidence="2 3">
    <name type="scientific">Kwoniella newhampshirensis</name>
    <dbReference type="NCBI Taxonomy" id="1651941"/>
    <lineage>
        <taxon>Eukaryota</taxon>
        <taxon>Fungi</taxon>
        <taxon>Dikarya</taxon>
        <taxon>Basidiomycota</taxon>
        <taxon>Agaricomycotina</taxon>
        <taxon>Tremellomycetes</taxon>
        <taxon>Tremellales</taxon>
        <taxon>Cryptococcaceae</taxon>
        <taxon>Kwoniella</taxon>
    </lineage>
</organism>